<dbReference type="RefSeq" id="WP_039424100.1">
    <property type="nucleotide sequence ID" value="NZ_JRAK01000061.1"/>
</dbReference>
<evidence type="ECO:0000256" key="2">
    <source>
        <dbReference type="ARBA" id="ARBA00022670"/>
    </source>
</evidence>
<keyword evidence="4" id="KW-0843">Virulence</keyword>
<reference evidence="7 8" key="1">
    <citation type="submission" date="2014-08" db="EMBL/GenBank/DDBJ databases">
        <title>Porphyromonas gulae strain:COT-052_OH3439 Genome sequencing.</title>
        <authorList>
            <person name="Wallis C."/>
            <person name="Deusch O."/>
            <person name="O'Flynn C."/>
            <person name="Davis I."/>
            <person name="Jospin G."/>
            <person name="Darling A.E."/>
            <person name="Coil D.A."/>
            <person name="Alexiev A."/>
            <person name="Horsfall A."/>
            <person name="Kirkwood N."/>
            <person name="Harris S."/>
            <person name="Eisen J.A."/>
        </authorList>
    </citation>
    <scope>NUCLEOTIDE SEQUENCE [LARGE SCALE GENOMIC DNA]</scope>
    <source>
        <strain evidence="8">COT-052 OH3439</strain>
    </source>
</reference>
<keyword evidence="3" id="KW-0378">Hydrolase</keyword>
<proteinExistence type="inferred from homology"/>
<accession>A0A0A2FEL8</accession>
<dbReference type="Gene3D" id="3.40.30.10">
    <property type="entry name" value="Glutaredoxin"/>
    <property type="match status" value="1"/>
</dbReference>
<gene>
    <name evidence="7" type="ORF">HR15_04125</name>
</gene>
<evidence type="ECO:0000259" key="6">
    <source>
        <dbReference type="PROSITE" id="PS51352"/>
    </source>
</evidence>
<evidence type="ECO:0000313" key="8">
    <source>
        <dbReference type="Proteomes" id="UP000030146"/>
    </source>
</evidence>
<dbReference type="Gene3D" id="2.60.40.10">
    <property type="entry name" value="Immunoglobulins"/>
    <property type="match status" value="1"/>
</dbReference>
<feature type="domain" description="Thioredoxin" evidence="6">
    <location>
        <begin position="5"/>
        <end position="174"/>
    </location>
</feature>
<dbReference type="InterPro" id="IPR013783">
    <property type="entry name" value="Ig-like_fold"/>
</dbReference>
<comment type="caution">
    <text evidence="7">The sequence shown here is derived from an EMBL/GenBank/DDBJ whole genome shotgun (WGS) entry which is preliminary data.</text>
</comment>
<dbReference type="EMBL" id="JRAK01000061">
    <property type="protein sequence ID" value="KGN89408.1"/>
    <property type="molecule type" value="Genomic_DNA"/>
</dbReference>
<name>A0A0A2FEL8_9PORP</name>
<dbReference type="PROSITE" id="PS51352">
    <property type="entry name" value="THIOREDOXIN_2"/>
    <property type="match status" value="1"/>
</dbReference>
<feature type="chain" id="PRO_5001998800" evidence="5">
    <location>
        <begin position="22"/>
        <end position="344"/>
    </location>
</feature>
<dbReference type="GO" id="GO:0008234">
    <property type="term" value="F:cysteine-type peptidase activity"/>
    <property type="evidence" value="ECO:0007669"/>
    <property type="project" value="UniProtKB-KW"/>
</dbReference>
<sequence length="344" mass="37544">MKRLLLSAAILSSMALFNVNAQELKTSADMKGSFKKNVVLEVFTAEWCGYCPGGKERIAKAIEMLDDEYKERVFQTFVHYNDGISKKWPRVGQLFIALDQTLGIPAFPTFSVCRMEKKGENLSIGAPIAIKNKIMKGFGDGTAPAEVNLKLTKGATPEDVCTATFTGKVDADLIGKPLMLTAYVLKNNMKPINPQNGAAPGYLHQHTVLMILSTNVKGDALEIAADGSFTVKKEFKLDGFEIKDTDVLAFVHHPMSSAENHSIINAGQESLDKAEPTATEQIVATPSVKAYVQNGKIVVEEEYSKMEVFNATGQLVKNESLVPGVYVVRITANGVMHFLKVLVP</sequence>
<dbReference type="SUPFAM" id="SSF52833">
    <property type="entry name" value="Thioredoxin-like"/>
    <property type="match status" value="1"/>
</dbReference>
<comment type="similarity">
    <text evidence="1">Belongs to the peptidase C25 family.</text>
</comment>
<keyword evidence="8" id="KW-1185">Reference proteome</keyword>
<evidence type="ECO:0000256" key="3">
    <source>
        <dbReference type="ARBA" id="ARBA00022807"/>
    </source>
</evidence>
<protein>
    <submittedName>
        <fullName evidence="7">Thioredoxin</fullName>
    </submittedName>
</protein>
<dbReference type="GO" id="GO:0006508">
    <property type="term" value="P:proteolysis"/>
    <property type="evidence" value="ECO:0007669"/>
    <property type="project" value="UniProtKB-KW"/>
</dbReference>
<evidence type="ECO:0000256" key="4">
    <source>
        <dbReference type="ARBA" id="ARBA00023026"/>
    </source>
</evidence>
<evidence type="ECO:0000313" key="7">
    <source>
        <dbReference type="EMBL" id="KGN89408.1"/>
    </source>
</evidence>
<dbReference type="InterPro" id="IPR036249">
    <property type="entry name" value="Thioredoxin-like_sf"/>
</dbReference>
<keyword evidence="3" id="KW-0788">Thiol protease</keyword>
<keyword evidence="5" id="KW-0732">Signal</keyword>
<dbReference type="Proteomes" id="UP000030146">
    <property type="component" value="Unassembled WGS sequence"/>
</dbReference>
<dbReference type="AlphaFoldDB" id="A0A0A2FEL8"/>
<organism evidence="7 8">
    <name type="scientific">Porphyromonas gulae</name>
    <dbReference type="NCBI Taxonomy" id="111105"/>
    <lineage>
        <taxon>Bacteria</taxon>
        <taxon>Pseudomonadati</taxon>
        <taxon>Bacteroidota</taxon>
        <taxon>Bacteroidia</taxon>
        <taxon>Bacteroidales</taxon>
        <taxon>Porphyromonadaceae</taxon>
        <taxon>Porphyromonas</taxon>
    </lineage>
</organism>
<evidence type="ECO:0000256" key="5">
    <source>
        <dbReference type="SAM" id="SignalP"/>
    </source>
</evidence>
<dbReference type="InterPro" id="IPR013766">
    <property type="entry name" value="Thioredoxin_domain"/>
</dbReference>
<feature type="signal peptide" evidence="5">
    <location>
        <begin position="1"/>
        <end position="21"/>
    </location>
</feature>
<evidence type="ECO:0000256" key="1">
    <source>
        <dbReference type="ARBA" id="ARBA00006067"/>
    </source>
</evidence>
<keyword evidence="2" id="KW-0645">Protease</keyword>